<dbReference type="EMBL" id="JAHDYR010000062">
    <property type="protein sequence ID" value="KAG9391224.1"/>
    <property type="molecule type" value="Genomic_DNA"/>
</dbReference>
<comment type="caution">
    <text evidence="1">The sequence shown here is derived from an EMBL/GenBank/DDBJ whole genome shotgun (WGS) entry which is preliminary data.</text>
</comment>
<sequence length="935" mass="99803">MNAEVLTELRVGLFGETGAGIGAAQYLFGPTVLSLVADGRTTMPQLDLGHIFMIHGNSHEQTRPIFVENLVRDVANLATAVVDDAPPASFLNLHVGSRTFSESDLGDTGKIFRPISDSLLDFNCPIWSTALVWTRPDSLPPSLCGAATFSEFIPLLITKHYTLLSRCPHEAKDLVVGAVPHSVGSTVLFSELEACIFAAVYGQADMTLGGVPDSICLKLPAPSQAPILADLKGAIDGVTGIIAHAVLELTRADPSATARSPRSIGTGQTHPAVADTRAVQMLALAAVLQGSNTAGPLAVLGTGPVGLLTALAEGVASFGRVVALRKFFFGWIGRVEAAVSAWEPRDGTWQCRLLDSARQWFVQGAPTPTPDGLTKFVQIISPVIRNTRRCQPIDQSAVRSWVCGLVPKSQADTRARLQGMFDGTSMSLPGRSLVPEDRGKLRPAHYAHYVKYYELGRFVTDFVASRPETALDARRILSDIALHYSNRVSLGLIRPLNASFTQYLPMDHQYRALAQPRMQSFPPAAELMSVVFRKAKTISAVDIYSMTGNESDLDEFIAGCHGSIVDSKEEYGDAIVTLDPTGVQFPVVPSFMKSMVDRMPDAMIRYERGNFTAIELDPIVSYNLMHIFEIFHKKLTKAQKNDLPAFLRSAGQVFTPAHFPGLVHLHEFHVHTSSQAEIAQIIAERLIDIAEDRGVGVSRVDLGPVTVTPESMSHQSVALARDVAACLSAGCSPVVHGTALLRLGGVAPFELTMVSVGYSTLNDSTGRPVDLEDEVGNWDADDSCTPIQASASAVSRFSHMGQVCFPCHLSFQLASPALQASPPVPRPSPVTGGVVPQLTAVVVLLETLRGLLESKRGDQAALAVAGMASVTLAALDCPRWSGVIAALLDVLAGWGSLSKAVLAGSLEDGVMMLGVILEGIEADGMGSTEEGASQA</sequence>
<name>A0A8J6DXY6_9EUKA</name>
<reference evidence="1" key="1">
    <citation type="submission" date="2021-05" db="EMBL/GenBank/DDBJ databases">
        <title>A free-living protist that lacks canonical eukaryotic 1 DNA replication and segregation systems.</title>
        <authorList>
            <person name="Salas-Leiva D.E."/>
            <person name="Tromer E.C."/>
            <person name="Curtis B.A."/>
            <person name="Jerlstrom-Hultqvist J."/>
            <person name="Kolisko M."/>
            <person name="Yi Z."/>
            <person name="Salas-Leiva J.S."/>
            <person name="Gallot-Lavallee L."/>
            <person name="Kops G.J.P.L."/>
            <person name="Archibald J.M."/>
            <person name="Simpson A.G.B."/>
            <person name="Roger A.J."/>
        </authorList>
    </citation>
    <scope>NUCLEOTIDE SEQUENCE</scope>
    <source>
        <strain evidence="1">BICM</strain>
    </source>
</reference>
<evidence type="ECO:0000313" key="1">
    <source>
        <dbReference type="EMBL" id="KAG9391224.1"/>
    </source>
</evidence>
<accession>A0A8J6DXY6</accession>
<organism evidence="1 2">
    <name type="scientific">Carpediemonas membranifera</name>
    <dbReference type="NCBI Taxonomy" id="201153"/>
    <lineage>
        <taxon>Eukaryota</taxon>
        <taxon>Metamonada</taxon>
        <taxon>Carpediemonas-like organisms</taxon>
        <taxon>Carpediemonas</taxon>
    </lineage>
</organism>
<dbReference type="Proteomes" id="UP000717585">
    <property type="component" value="Unassembled WGS sequence"/>
</dbReference>
<keyword evidence="2" id="KW-1185">Reference proteome</keyword>
<dbReference type="AlphaFoldDB" id="A0A8J6DXY6"/>
<protein>
    <submittedName>
        <fullName evidence="1">Uncharacterized protein</fullName>
    </submittedName>
</protein>
<gene>
    <name evidence="1" type="ORF">J8273_7498</name>
</gene>
<proteinExistence type="predicted"/>
<evidence type="ECO:0000313" key="2">
    <source>
        <dbReference type="Proteomes" id="UP000717585"/>
    </source>
</evidence>